<dbReference type="RefSeq" id="WP_377153318.1">
    <property type="nucleotide sequence ID" value="NZ_JBHSAF010000014.1"/>
</dbReference>
<dbReference type="EMBL" id="JBHSAF010000014">
    <property type="protein sequence ID" value="MFC3914444.1"/>
    <property type="molecule type" value="Genomic_DNA"/>
</dbReference>
<keyword evidence="3" id="KW-0812">Transmembrane</keyword>
<feature type="signal peptide" evidence="4">
    <location>
        <begin position="1"/>
        <end position="24"/>
    </location>
</feature>
<feature type="compositionally biased region" description="Low complexity" evidence="2">
    <location>
        <begin position="354"/>
        <end position="370"/>
    </location>
</feature>
<keyword evidence="6" id="KW-1185">Reference proteome</keyword>
<reference evidence="6" key="1">
    <citation type="journal article" date="2019" name="Int. J. Syst. Evol. Microbiol.">
        <title>The Global Catalogue of Microorganisms (GCM) 10K type strain sequencing project: providing services to taxonomists for standard genome sequencing and annotation.</title>
        <authorList>
            <consortium name="The Broad Institute Genomics Platform"/>
            <consortium name="The Broad Institute Genome Sequencing Center for Infectious Disease"/>
            <person name="Wu L."/>
            <person name="Ma J."/>
        </authorList>
    </citation>
    <scope>NUCLEOTIDE SEQUENCE [LARGE SCALE GENOMIC DNA]</scope>
    <source>
        <strain evidence="6">CCUG 54939</strain>
    </source>
</reference>
<dbReference type="InterPro" id="IPR020011">
    <property type="entry name" value="FimV_C"/>
</dbReference>
<evidence type="ECO:0000256" key="3">
    <source>
        <dbReference type="SAM" id="Phobius"/>
    </source>
</evidence>
<evidence type="ECO:0000256" key="2">
    <source>
        <dbReference type="SAM" id="MobiDB-lite"/>
    </source>
</evidence>
<evidence type="ECO:0000256" key="1">
    <source>
        <dbReference type="SAM" id="Coils"/>
    </source>
</evidence>
<dbReference type="InterPro" id="IPR020012">
    <property type="entry name" value="LysM_FimV"/>
</dbReference>
<feature type="region of interest" description="Disordered" evidence="2">
    <location>
        <begin position="44"/>
        <end position="88"/>
    </location>
</feature>
<dbReference type="Gene3D" id="1.20.58.2200">
    <property type="match status" value="1"/>
</dbReference>
<keyword evidence="3" id="KW-1133">Transmembrane helix</keyword>
<feature type="region of interest" description="Disordered" evidence="2">
    <location>
        <begin position="354"/>
        <end position="375"/>
    </location>
</feature>
<evidence type="ECO:0000256" key="4">
    <source>
        <dbReference type="SAM" id="SignalP"/>
    </source>
</evidence>
<proteinExistence type="predicted"/>
<dbReference type="NCBIfam" id="TIGR03505">
    <property type="entry name" value="FimV_core"/>
    <property type="match status" value="1"/>
</dbReference>
<evidence type="ECO:0000313" key="5">
    <source>
        <dbReference type="EMBL" id="MFC3914444.1"/>
    </source>
</evidence>
<name>A0ABV8CQS1_9GAMM</name>
<dbReference type="Proteomes" id="UP001595692">
    <property type="component" value="Unassembled WGS sequence"/>
</dbReference>
<dbReference type="NCBIfam" id="TIGR03504">
    <property type="entry name" value="FimV_Cterm"/>
    <property type="match status" value="1"/>
</dbReference>
<dbReference type="InterPro" id="IPR038440">
    <property type="entry name" value="FimV_C_sf"/>
</dbReference>
<accession>A0ABV8CQS1</accession>
<organism evidence="5 6">
    <name type="scientific">Pseudaeromonas sharmana</name>
    <dbReference type="NCBI Taxonomy" id="328412"/>
    <lineage>
        <taxon>Bacteria</taxon>
        <taxon>Pseudomonadati</taxon>
        <taxon>Pseudomonadota</taxon>
        <taxon>Gammaproteobacteria</taxon>
        <taxon>Aeromonadales</taxon>
        <taxon>Aeromonadaceae</taxon>
        <taxon>Pseudaeromonas</taxon>
    </lineage>
</organism>
<feature type="compositionally biased region" description="Polar residues" evidence="2">
    <location>
        <begin position="52"/>
        <end position="61"/>
    </location>
</feature>
<keyword evidence="4" id="KW-0732">Signal</keyword>
<sequence>MGLHFSRLALAIALSIPMSVPLMAADQLDEFYIEIKGPDKPVSPLIAPTESEAPTSPSRQVTPAAKPVIKQTKPAPRPTVRAGEVRPFVSETSAQANAGTYGPVKSSDTLWSIAQQIRPSNQVSVYQTLLALYRKNPKAFAGGRLSGLYRGSYLQLPTAEQIRSESETVAQELVRKGSMTLPKTVAPKATVAAAPAAEETASTTQKVVKLSPPVEEKPVVKLTPANPKLVDSRVVEVAGAQQGSEISAATTTMPATSAAVMTATEQVGSEVTIAAVSAAESTAASAAVVVAPATDVVATAIVDEKLQAMQRDYKNQIDTLTQDNSALKDQLGQMEKELQSIKAMLAKNEHSQLETASSAVSAAEESQDASGTEPSMWDELTATPLNLALLLLLPFLLALALISLWLMARSKREQAAREYDESDSADGLMDGSDSHFDHLLAADMVTMNNLPDLEQQDETVQPQPEIILDEERAPPTFTTASSFTTTVAASTADPELLPEFSAAMGDAVADHADDLDLSIPATSDSSSNWNAKPAAAALDEAEFLSELGIGDLDNLPEDRPLVTEQAAPLQPEKVVEQDAFVPRETVNLSNDELDALFDSVDDLTATETVQLDESEPDSTAQIDDADTVVTEVAPAPTMVTDSDDIDSLLAAHQPAMAEEAVVSLEEQDIKASLAQLDEALNVDSADELPPADWYQEENATPAATVSNDDIDALLNERSAQPAFRGIDELLAEADASESKDEPYEGLSLDVGLDEFPEVLPDAQGIDVDVEGELGAKLDLARAYLEIDDKASASELLNEVLHQGNNEQRAEAQRLLKRLS</sequence>
<feature type="coiled-coil region" evidence="1">
    <location>
        <begin position="310"/>
        <end position="344"/>
    </location>
</feature>
<keyword evidence="1" id="KW-0175">Coiled coil</keyword>
<feature type="chain" id="PRO_5046909968" evidence="4">
    <location>
        <begin position="25"/>
        <end position="819"/>
    </location>
</feature>
<evidence type="ECO:0000313" key="6">
    <source>
        <dbReference type="Proteomes" id="UP001595692"/>
    </source>
</evidence>
<gene>
    <name evidence="5" type="ORF">ACFOSS_13340</name>
</gene>
<protein>
    <submittedName>
        <fullName evidence="5">FimV/HubP family polar landmark protein</fullName>
    </submittedName>
</protein>
<feature type="transmembrane region" description="Helical" evidence="3">
    <location>
        <begin position="385"/>
        <end position="407"/>
    </location>
</feature>
<keyword evidence="3" id="KW-0472">Membrane</keyword>
<comment type="caution">
    <text evidence="5">The sequence shown here is derived from an EMBL/GenBank/DDBJ whole genome shotgun (WGS) entry which is preliminary data.</text>
</comment>